<keyword evidence="5" id="KW-1003">Cell membrane</keyword>
<keyword evidence="15" id="KW-1185">Reference proteome</keyword>
<proteinExistence type="inferred from homology"/>
<dbReference type="PANTHER" id="PTHR32309">
    <property type="entry name" value="TYROSINE-PROTEIN KINASE"/>
    <property type="match status" value="1"/>
</dbReference>
<dbReference type="PANTHER" id="PTHR32309:SF13">
    <property type="entry name" value="FERRIC ENTEROBACTIN TRANSPORT PROTEIN FEPE"/>
    <property type="match status" value="1"/>
</dbReference>
<protein>
    <recommendedName>
        <fullName evidence="4">Capsular polysaccharide biosynthesis protein CpsC</fullName>
    </recommendedName>
</protein>
<evidence type="ECO:0000259" key="13">
    <source>
        <dbReference type="Pfam" id="PF02706"/>
    </source>
</evidence>
<sequence>MKSTISLMELLLVLKNNWYVLLIGGAAFAIAAFLASTYLMTPQYSASTNLLVCQGVSDSQAIELGEIETNLRMIQTYRDVIQDPIVLDDAAENLGNEFTAEELKEKIEVTIEENSQVFSLTAFADHPDKAALIANEIAASFQKNIMEVISIENVAILSPAKSSSSSIYPNVPFHTILGGLIGMLFGTIYALIMTLADQKIRTEKMIPQLLKWNVIGVISSIETVGDAGFVTKNQMNGRSY</sequence>
<evidence type="ECO:0000256" key="8">
    <source>
        <dbReference type="ARBA" id="ARBA00022989"/>
    </source>
</evidence>
<evidence type="ECO:0000256" key="5">
    <source>
        <dbReference type="ARBA" id="ARBA00022475"/>
    </source>
</evidence>
<dbReference type="Proteomes" id="UP000199136">
    <property type="component" value="Unassembled WGS sequence"/>
</dbReference>
<evidence type="ECO:0000256" key="4">
    <source>
        <dbReference type="ARBA" id="ARBA00020739"/>
    </source>
</evidence>
<evidence type="ECO:0000256" key="7">
    <source>
        <dbReference type="ARBA" id="ARBA00022903"/>
    </source>
</evidence>
<keyword evidence="8 12" id="KW-1133">Transmembrane helix</keyword>
<keyword evidence="6 12" id="KW-0812">Transmembrane</keyword>
<name>A0A1I5VEG7_9LACT</name>
<evidence type="ECO:0000256" key="10">
    <source>
        <dbReference type="ARBA" id="ARBA00023169"/>
    </source>
</evidence>
<feature type="transmembrane region" description="Helical" evidence="12">
    <location>
        <begin position="20"/>
        <end position="40"/>
    </location>
</feature>
<accession>A0A1I5VEG7</accession>
<comment type="similarity">
    <text evidence="3">Belongs to the CpsC/CapA family.</text>
</comment>
<feature type="domain" description="Polysaccharide chain length determinant N-terminal" evidence="13">
    <location>
        <begin position="4"/>
        <end position="93"/>
    </location>
</feature>
<dbReference type="STRING" id="82801.SAMN04488506_0498"/>
<evidence type="ECO:0000256" key="11">
    <source>
        <dbReference type="ARBA" id="ARBA00045736"/>
    </source>
</evidence>
<evidence type="ECO:0000256" key="9">
    <source>
        <dbReference type="ARBA" id="ARBA00023136"/>
    </source>
</evidence>
<dbReference type="GO" id="GO:0000271">
    <property type="term" value="P:polysaccharide biosynthetic process"/>
    <property type="evidence" value="ECO:0007669"/>
    <property type="project" value="UniProtKB-KW"/>
</dbReference>
<dbReference type="RefSeq" id="WP_177192471.1">
    <property type="nucleotide sequence ID" value="NZ_FOXW01000001.1"/>
</dbReference>
<organism evidence="14 15">
    <name type="scientific">Desemzia incerta</name>
    <dbReference type="NCBI Taxonomy" id="82801"/>
    <lineage>
        <taxon>Bacteria</taxon>
        <taxon>Bacillati</taxon>
        <taxon>Bacillota</taxon>
        <taxon>Bacilli</taxon>
        <taxon>Lactobacillales</taxon>
        <taxon>Carnobacteriaceae</taxon>
        <taxon>Desemzia</taxon>
    </lineage>
</organism>
<evidence type="ECO:0000256" key="6">
    <source>
        <dbReference type="ARBA" id="ARBA00022692"/>
    </source>
</evidence>
<evidence type="ECO:0000256" key="2">
    <source>
        <dbReference type="ARBA" id="ARBA00005132"/>
    </source>
</evidence>
<reference evidence="14 15" key="1">
    <citation type="submission" date="2016-10" db="EMBL/GenBank/DDBJ databases">
        <authorList>
            <person name="de Groot N.N."/>
        </authorList>
    </citation>
    <scope>NUCLEOTIDE SEQUENCE [LARGE SCALE GENOMIC DNA]</scope>
    <source>
        <strain evidence="14 15">DSM 20581</strain>
    </source>
</reference>
<evidence type="ECO:0000256" key="3">
    <source>
        <dbReference type="ARBA" id="ARBA00006683"/>
    </source>
</evidence>
<dbReference type="GO" id="GO:0005886">
    <property type="term" value="C:plasma membrane"/>
    <property type="evidence" value="ECO:0007669"/>
    <property type="project" value="UniProtKB-SubCell"/>
</dbReference>
<evidence type="ECO:0000256" key="1">
    <source>
        <dbReference type="ARBA" id="ARBA00004651"/>
    </source>
</evidence>
<keyword evidence="7" id="KW-0972">Capsule biogenesis/degradation</keyword>
<comment type="subcellular location">
    <subcellularLocation>
        <location evidence="1">Cell membrane</location>
        <topology evidence="1">Multi-pass membrane protein</topology>
    </subcellularLocation>
</comment>
<evidence type="ECO:0000313" key="15">
    <source>
        <dbReference type="Proteomes" id="UP000199136"/>
    </source>
</evidence>
<dbReference type="InterPro" id="IPR003856">
    <property type="entry name" value="LPS_length_determ_N"/>
</dbReference>
<dbReference type="EMBL" id="FOXW01000001">
    <property type="protein sequence ID" value="SFQ05781.1"/>
    <property type="molecule type" value="Genomic_DNA"/>
</dbReference>
<feature type="transmembrane region" description="Helical" evidence="12">
    <location>
        <begin position="173"/>
        <end position="196"/>
    </location>
</feature>
<dbReference type="Pfam" id="PF02706">
    <property type="entry name" value="Wzz"/>
    <property type="match status" value="1"/>
</dbReference>
<keyword evidence="9 12" id="KW-0472">Membrane</keyword>
<comment type="pathway">
    <text evidence="2">Capsule biogenesis; capsule polysaccharide biosynthesis.</text>
</comment>
<evidence type="ECO:0000313" key="14">
    <source>
        <dbReference type="EMBL" id="SFQ05781.1"/>
    </source>
</evidence>
<dbReference type="AlphaFoldDB" id="A0A1I5VEG7"/>
<comment type="function">
    <text evidence="11">Required for CpsD phosphorylation. Involved in the regulation of capsular polysaccharide biosynthesis. May be part of a complex that directs the coordinated polymerization and export to the cell surface of the capsular polysaccharide.</text>
</comment>
<evidence type="ECO:0000256" key="12">
    <source>
        <dbReference type="SAM" id="Phobius"/>
    </source>
</evidence>
<keyword evidence="10" id="KW-0270">Exopolysaccharide synthesis</keyword>
<dbReference type="GO" id="GO:0004713">
    <property type="term" value="F:protein tyrosine kinase activity"/>
    <property type="evidence" value="ECO:0007669"/>
    <property type="project" value="TreeGrafter"/>
</dbReference>
<dbReference type="InterPro" id="IPR050445">
    <property type="entry name" value="Bact_polysacc_biosynth/exp"/>
</dbReference>
<gene>
    <name evidence="14" type="ORF">SAMN04488506_0498</name>
</gene>